<protein>
    <submittedName>
        <fullName evidence="1">Uncharacterized protein</fullName>
    </submittedName>
</protein>
<keyword evidence="2" id="KW-1185">Reference proteome</keyword>
<name>A0A1D1VL61_RAMVA</name>
<dbReference type="EMBL" id="BDGG01000007">
    <property type="protein sequence ID" value="GAV01661.1"/>
    <property type="molecule type" value="Genomic_DNA"/>
</dbReference>
<dbReference type="AlphaFoldDB" id="A0A1D1VL61"/>
<organism evidence="1 2">
    <name type="scientific">Ramazzottius varieornatus</name>
    <name type="common">Water bear</name>
    <name type="synonym">Tardigrade</name>
    <dbReference type="NCBI Taxonomy" id="947166"/>
    <lineage>
        <taxon>Eukaryota</taxon>
        <taxon>Metazoa</taxon>
        <taxon>Ecdysozoa</taxon>
        <taxon>Tardigrada</taxon>
        <taxon>Eutardigrada</taxon>
        <taxon>Parachela</taxon>
        <taxon>Hypsibioidea</taxon>
        <taxon>Ramazzottiidae</taxon>
        <taxon>Ramazzottius</taxon>
    </lineage>
</organism>
<evidence type="ECO:0000313" key="1">
    <source>
        <dbReference type="EMBL" id="GAV01661.1"/>
    </source>
</evidence>
<accession>A0A1D1VL61</accession>
<evidence type="ECO:0000313" key="2">
    <source>
        <dbReference type="Proteomes" id="UP000186922"/>
    </source>
</evidence>
<proteinExistence type="predicted"/>
<gene>
    <name evidence="1" type="primary">RvY_12339-1</name>
    <name evidence="1" type="synonym">RvY_12339.1</name>
    <name evidence="1" type="ORF">RvY_12339</name>
</gene>
<sequence>MDYEDMDVSFDRDELFRAVRDEYDYLEDWDALLEMMKVEDVENGVIGGLGDGTMCAEDDYWEDWDALREMMELDDA</sequence>
<dbReference type="Proteomes" id="UP000186922">
    <property type="component" value="Unassembled WGS sequence"/>
</dbReference>
<comment type="caution">
    <text evidence="1">The sequence shown here is derived from an EMBL/GenBank/DDBJ whole genome shotgun (WGS) entry which is preliminary data.</text>
</comment>
<reference evidence="1 2" key="1">
    <citation type="journal article" date="2016" name="Nat. Commun.">
        <title>Extremotolerant tardigrade genome and improved radiotolerance of human cultured cells by tardigrade-unique protein.</title>
        <authorList>
            <person name="Hashimoto T."/>
            <person name="Horikawa D.D."/>
            <person name="Saito Y."/>
            <person name="Kuwahara H."/>
            <person name="Kozuka-Hata H."/>
            <person name="Shin-I T."/>
            <person name="Minakuchi Y."/>
            <person name="Ohishi K."/>
            <person name="Motoyama A."/>
            <person name="Aizu T."/>
            <person name="Enomoto A."/>
            <person name="Kondo K."/>
            <person name="Tanaka S."/>
            <person name="Hara Y."/>
            <person name="Koshikawa S."/>
            <person name="Sagara H."/>
            <person name="Miura T."/>
            <person name="Yokobori S."/>
            <person name="Miyagawa K."/>
            <person name="Suzuki Y."/>
            <person name="Kubo T."/>
            <person name="Oyama M."/>
            <person name="Kohara Y."/>
            <person name="Fujiyama A."/>
            <person name="Arakawa K."/>
            <person name="Katayama T."/>
            <person name="Toyoda A."/>
            <person name="Kunieda T."/>
        </authorList>
    </citation>
    <scope>NUCLEOTIDE SEQUENCE [LARGE SCALE GENOMIC DNA]</scope>
    <source>
        <strain evidence="1 2">YOKOZUNA-1</strain>
    </source>
</reference>